<protein>
    <submittedName>
        <fullName evidence="2">Uncharacterized protein</fullName>
    </submittedName>
</protein>
<reference evidence="2" key="1">
    <citation type="submission" date="2015-04" db="EMBL/GenBank/DDBJ databases">
        <title>The genome sequence of the plant pathogenic Rhizarian Plasmodiophora brassicae reveals insights in its biotrophic life cycle and the origin of chitin synthesis.</title>
        <authorList>
            <person name="Schwelm A."/>
            <person name="Fogelqvist J."/>
            <person name="Knaust A."/>
            <person name="Julke S."/>
            <person name="Lilja T."/>
            <person name="Dhandapani V."/>
            <person name="Bonilla-Rosso G."/>
            <person name="Karlsson M."/>
            <person name="Shevchenko A."/>
            <person name="Choi S.R."/>
            <person name="Kim H.G."/>
            <person name="Park J.Y."/>
            <person name="Lim Y.P."/>
            <person name="Ludwig-Muller J."/>
            <person name="Dixelius C."/>
        </authorList>
    </citation>
    <scope>NUCLEOTIDE SEQUENCE</scope>
    <source>
        <tissue evidence="2">Potato root galls</tissue>
    </source>
</reference>
<proteinExistence type="predicted"/>
<evidence type="ECO:0000256" key="1">
    <source>
        <dbReference type="SAM" id="SignalP"/>
    </source>
</evidence>
<dbReference type="EMBL" id="HACM01011364">
    <property type="protein sequence ID" value="CRZ11806.1"/>
    <property type="molecule type" value="Transcribed_RNA"/>
</dbReference>
<feature type="signal peptide" evidence="1">
    <location>
        <begin position="1"/>
        <end position="18"/>
    </location>
</feature>
<keyword evidence="1" id="KW-0732">Signal</keyword>
<organism evidence="2">
    <name type="scientific">Spongospora subterranea</name>
    <dbReference type="NCBI Taxonomy" id="70186"/>
    <lineage>
        <taxon>Eukaryota</taxon>
        <taxon>Sar</taxon>
        <taxon>Rhizaria</taxon>
        <taxon>Endomyxa</taxon>
        <taxon>Phytomyxea</taxon>
        <taxon>Plasmodiophorida</taxon>
        <taxon>Plasmodiophoridae</taxon>
        <taxon>Spongospora</taxon>
    </lineage>
</organism>
<accession>A0A0H5RDJ2</accession>
<feature type="chain" id="PRO_5005224026" evidence="1">
    <location>
        <begin position="19"/>
        <end position="151"/>
    </location>
</feature>
<dbReference type="AlphaFoldDB" id="A0A0H5RDJ2"/>
<evidence type="ECO:0000313" key="2">
    <source>
        <dbReference type="EMBL" id="CRZ11806.1"/>
    </source>
</evidence>
<sequence>MMSIKDFLILLMIHCSISRILRESMSRLDETGGRHEATSNGRPSGVSIANYDQNIGPHIVTNWSLVRSHRGQLQPNVRPQTDNQLQVDGRVQGVLTELDQASTIEEELEILRNFSYLLWPVEVPAEVYEWKHDYSFADTDEEGSTSGTKVD</sequence>
<name>A0A0H5RDJ2_9EUKA</name>